<keyword evidence="4 5" id="KW-0143">Chaperone</keyword>
<comment type="function">
    <text evidence="5">An accessory protein needed during the final step in the assembly of 30S ribosomal subunit, possibly for assembly of the head region. Essential for efficient processing of 16S rRNA. May be needed both before and after RbfA during the maturation of 16S rRNA. It has affinity for free ribosomal 30S subunits but not for 70S ribosomes.</text>
</comment>
<dbReference type="RefSeq" id="WP_085545555.1">
    <property type="nucleotide sequence ID" value="NZ_FXBB01000044.1"/>
</dbReference>
<keyword evidence="1 5" id="KW-0963">Cytoplasm</keyword>
<comment type="domain">
    <text evidence="5">The PRC barrel domain binds ribosomal protein uS19.</text>
</comment>
<dbReference type="Gene3D" id="2.40.30.60">
    <property type="entry name" value="RimM"/>
    <property type="match status" value="1"/>
</dbReference>
<evidence type="ECO:0000256" key="3">
    <source>
        <dbReference type="ARBA" id="ARBA00022552"/>
    </source>
</evidence>
<gene>
    <name evidence="5" type="primary">rimM</name>
    <name evidence="8" type="ORF">SAMN06275492_14417</name>
</gene>
<dbReference type="Pfam" id="PF24986">
    <property type="entry name" value="PRC_RimM"/>
    <property type="match status" value="1"/>
</dbReference>
<evidence type="ECO:0000256" key="2">
    <source>
        <dbReference type="ARBA" id="ARBA00022517"/>
    </source>
</evidence>
<evidence type="ECO:0000256" key="5">
    <source>
        <dbReference type="HAMAP-Rule" id="MF_00014"/>
    </source>
</evidence>
<name>A0A1X7L4V9_9BACT</name>
<dbReference type="SUPFAM" id="SSF50447">
    <property type="entry name" value="Translation proteins"/>
    <property type="match status" value="1"/>
</dbReference>
<dbReference type="GO" id="GO:0042274">
    <property type="term" value="P:ribosomal small subunit biogenesis"/>
    <property type="evidence" value="ECO:0007669"/>
    <property type="project" value="UniProtKB-UniRule"/>
</dbReference>
<dbReference type="PANTHER" id="PTHR33692">
    <property type="entry name" value="RIBOSOME MATURATION FACTOR RIMM"/>
    <property type="match status" value="1"/>
</dbReference>
<dbReference type="Proteomes" id="UP000193355">
    <property type="component" value="Unassembled WGS sequence"/>
</dbReference>
<organism evidence="8 9">
    <name type="scientific">Dethiosulfovibrio salsuginis</name>
    <dbReference type="NCBI Taxonomy" id="561720"/>
    <lineage>
        <taxon>Bacteria</taxon>
        <taxon>Thermotogati</taxon>
        <taxon>Synergistota</taxon>
        <taxon>Synergistia</taxon>
        <taxon>Synergistales</taxon>
        <taxon>Dethiosulfovibrionaceae</taxon>
        <taxon>Dethiosulfovibrio</taxon>
    </lineage>
</organism>
<feature type="domain" description="RimM N-terminal" evidence="6">
    <location>
        <begin position="9"/>
        <end position="91"/>
    </location>
</feature>
<dbReference type="STRING" id="561720.SAMN06275492_14417"/>
<dbReference type="InterPro" id="IPR009000">
    <property type="entry name" value="Transl_B-barrel_sf"/>
</dbReference>
<keyword evidence="2 5" id="KW-0690">Ribosome biogenesis</keyword>
<comment type="subcellular location">
    <subcellularLocation>
        <location evidence="5">Cytoplasm</location>
    </subcellularLocation>
</comment>
<dbReference type="NCBIfam" id="TIGR02273">
    <property type="entry name" value="16S_RimM"/>
    <property type="match status" value="1"/>
</dbReference>
<accession>A0A1X7L4V9</accession>
<evidence type="ECO:0000256" key="1">
    <source>
        <dbReference type="ARBA" id="ARBA00022490"/>
    </source>
</evidence>
<evidence type="ECO:0000259" key="7">
    <source>
        <dbReference type="Pfam" id="PF24986"/>
    </source>
</evidence>
<sequence length="177" mass="19788">MASEDLVDIGRVVAPHGVKGEFRISPLTDFPERFRSMETLRLYDDSGNFRMELPISSVRIRPDKGDVLIRSERASDRDFAESLKGLLVKVHLDERFSLSEDEYWIDDLIGMAVVDRVSGNSLGEICDVLVTGGSDVYAIRRPNGRTFMVPAVADYVFSVDVEASVMVVQGVQELMEL</sequence>
<keyword evidence="3 5" id="KW-0698">rRNA processing</keyword>
<dbReference type="GO" id="GO:0043022">
    <property type="term" value="F:ribosome binding"/>
    <property type="evidence" value="ECO:0007669"/>
    <property type="project" value="InterPro"/>
</dbReference>
<evidence type="ECO:0000259" key="6">
    <source>
        <dbReference type="Pfam" id="PF01782"/>
    </source>
</evidence>
<dbReference type="OrthoDB" id="9810331at2"/>
<comment type="subunit">
    <text evidence="5">Binds ribosomal protein uS19.</text>
</comment>
<dbReference type="PANTHER" id="PTHR33692:SF1">
    <property type="entry name" value="RIBOSOME MATURATION FACTOR RIMM"/>
    <property type="match status" value="1"/>
</dbReference>
<dbReference type="GO" id="GO:0005737">
    <property type="term" value="C:cytoplasm"/>
    <property type="evidence" value="ECO:0007669"/>
    <property type="project" value="UniProtKB-SubCell"/>
</dbReference>
<reference evidence="9" key="1">
    <citation type="submission" date="2017-04" db="EMBL/GenBank/DDBJ databases">
        <authorList>
            <person name="Varghese N."/>
            <person name="Submissions S."/>
        </authorList>
    </citation>
    <scope>NUCLEOTIDE SEQUENCE [LARGE SCALE GENOMIC DNA]</scope>
    <source>
        <strain evidence="9">USBA 82</strain>
    </source>
</reference>
<evidence type="ECO:0000256" key="4">
    <source>
        <dbReference type="ARBA" id="ARBA00023186"/>
    </source>
</evidence>
<dbReference type="InterPro" id="IPR011961">
    <property type="entry name" value="RimM"/>
</dbReference>
<keyword evidence="9" id="KW-1185">Reference proteome</keyword>
<protein>
    <recommendedName>
        <fullName evidence="5">Ribosome maturation factor RimM</fullName>
    </recommendedName>
</protein>
<dbReference type="EMBL" id="FXBB01000044">
    <property type="protein sequence ID" value="SMG48109.1"/>
    <property type="molecule type" value="Genomic_DNA"/>
</dbReference>
<dbReference type="InterPro" id="IPR036976">
    <property type="entry name" value="RimM_N_sf"/>
</dbReference>
<dbReference type="InterPro" id="IPR011033">
    <property type="entry name" value="PRC_barrel-like_sf"/>
</dbReference>
<dbReference type="GO" id="GO:0005840">
    <property type="term" value="C:ribosome"/>
    <property type="evidence" value="ECO:0007669"/>
    <property type="project" value="InterPro"/>
</dbReference>
<dbReference type="AlphaFoldDB" id="A0A1X7L4V9"/>
<evidence type="ECO:0000313" key="9">
    <source>
        <dbReference type="Proteomes" id="UP000193355"/>
    </source>
</evidence>
<dbReference type="GO" id="GO:0006364">
    <property type="term" value="P:rRNA processing"/>
    <property type="evidence" value="ECO:0007669"/>
    <property type="project" value="UniProtKB-UniRule"/>
</dbReference>
<comment type="similarity">
    <text evidence="5">Belongs to the RimM family.</text>
</comment>
<evidence type="ECO:0000313" key="8">
    <source>
        <dbReference type="EMBL" id="SMG48109.1"/>
    </source>
</evidence>
<feature type="domain" description="Ribosome maturation factor RimM PRC barrel" evidence="7">
    <location>
        <begin position="106"/>
        <end position="169"/>
    </location>
</feature>
<proteinExistence type="inferred from homology"/>
<dbReference type="HAMAP" id="MF_00014">
    <property type="entry name" value="Ribosome_mat_RimM"/>
    <property type="match status" value="1"/>
</dbReference>
<dbReference type="SUPFAM" id="SSF50346">
    <property type="entry name" value="PRC-barrel domain"/>
    <property type="match status" value="1"/>
</dbReference>
<dbReference type="InterPro" id="IPR002676">
    <property type="entry name" value="RimM_N"/>
</dbReference>
<dbReference type="InterPro" id="IPR056792">
    <property type="entry name" value="PRC_RimM"/>
</dbReference>
<dbReference type="Gene3D" id="2.30.30.240">
    <property type="entry name" value="PRC-barrel domain"/>
    <property type="match status" value="1"/>
</dbReference>
<dbReference type="Pfam" id="PF01782">
    <property type="entry name" value="RimM"/>
    <property type="match status" value="1"/>
</dbReference>